<sequence length="173" mass="20410">MKIEDSSSEDIDMNEEYDMVPLQSMMYGYDQMNMMSNMGVPMGYMQDMNSNMGMNQYRQINPCMGMDQFKYSRSMNELNQLNRMYRNEAMEDYEEANTNLGQTDKYQDADQSDRPSMTSTPSLQCNDVDSIVKRIERYNPAIFRHLTRYGNPYIDARELVTRIVKVSLMYKDE</sequence>
<feature type="region of interest" description="Disordered" evidence="1">
    <location>
        <begin position="100"/>
        <end position="124"/>
    </location>
</feature>
<evidence type="ECO:0000313" key="3">
    <source>
        <dbReference type="Proteomes" id="UP000776252"/>
    </source>
</evidence>
<proteinExistence type="predicted"/>
<accession>A0ABS6BW19</accession>
<dbReference type="Proteomes" id="UP000776252">
    <property type="component" value="Unassembled WGS sequence"/>
</dbReference>
<protein>
    <submittedName>
        <fullName evidence="2">Uncharacterized protein</fullName>
    </submittedName>
</protein>
<evidence type="ECO:0000256" key="1">
    <source>
        <dbReference type="SAM" id="MobiDB-lite"/>
    </source>
</evidence>
<dbReference type="RefSeq" id="WP_216149031.1">
    <property type="nucleotide sequence ID" value="NZ_JAHLDV010000020.1"/>
</dbReference>
<comment type="caution">
    <text evidence="2">The sequence shown here is derived from an EMBL/GenBank/DDBJ whole genome shotgun (WGS) entry which is preliminary data.</text>
</comment>
<dbReference type="EMBL" id="JAHLDV010000020">
    <property type="protein sequence ID" value="MBU3160149.1"/>
    <property type="molecule type" value="Genomic_DNA"/>
</dbReference>
<name>A0ABS6BW19_9CLOT</name>
<organism evidence="2 3">
    <name type="scientific">Clostridium frigoris</name>
    <dbReference type="NCBI Taxonomy" id="205327"/>
    <lineage>
        <taxon>Bacteria</taxon>
        <taxon>Bacillati</taxon>
        <taxon>Bacillota</taxon>
        <taxon>Clostridia</taxon>
        <taxon>Eubacteriales</taxon>
        <taxon>Clostridiaceae</taxon>
        <taxon>Clostridium</taxon>
    </lineage>
</organism>
<reference evidence="2 3" key="1">
    <citation type="submission" date="2021-06" db="EMBL/GenBank/DDBJ databases">
        <title>Clostridia strains as spoilage organisms.</title>
        <authorList>
            <person name="Wambui J."/>
            <person name="Stephan R."/>
            <person name="Stevens M.J.A."/>
        </authorList>
    </citation>
    <scope>NUCLEOTIDE SEQUENCE [LARGE SCALE GENOMIC DNA]</scope>
    <source>
        <strain evidence="2 3">DSM 14204</strain>
    </source>
</reference>
<evidence type="ECO:0000313" key="2">
    <source>
        <dbReference type="EMBL" id="MBU3160149.1"/>
    </source>
</evidence>
<gene>
    <name evidence="2" type="ORF">KPL37_10320</name>
</gene>
<feature type="compositionally biased region" description="Polar residues" evidence="1">
    <location>
        <begin position="114"/>
        <end position="124"/>
    </location>
</feature>
<keyword evidence="3" id="KW-1185">Reference proteome</keyword>